<sequence length="625" mass="67749">MRFPAFVLLSLSLLLPFAPASLAAYVQTRACLGNDGERNSSHEGFSPYGLRASLISSPDHHGFDRLQLTLHGQQIDIPACDRNKLSNVTSSMRITSLGSSSTFAGRLESWDCANAGPDSRSKYASFIFTYDVASSRFLDTYWLTIELLDENGPFSGCINAYLTPDVGQAVSQTALWTPVAVFVIVLVAGVGKQIRDLASSRESDGTGQHNQEPRHAHIVRVGDCISYLQFIFFAGSLTLSYPGFLRPVVGKLSWSTLMFPAGLVAQHSWYDGVQDGIYEINGTFGGTEGLDLTTQVVGGTVTVSTWLNIVTLATLIFVLILGSMVLGQQLAKIDHYISGNRNAFDSDNEFTTKAPVLASLRLFCSYFLLPLVAWSTFMLTYANGLPILYTAAATVMVSCLIALVWVAMWRSSPHRMGYLLVDSIKKPRGNASREWMQDVYAMSVFVLLFLRGATIGGLQVAGLLQLLVLLGTELFQMTVFTFSYLQNPLASQTGRMSALRTAVLLLEIGFVPRLAPFSAQIILGFAVLLVHALVLVFVFFLPGVHDLYILCRRSSSASSKHKHGNSRNSDADQASVSIGSTQSRERLPIGYDLADGDGAGVHVAANHEASHDRADNTRAGAGVGG</sequence>
<accession>A0A9P7SZE2</accession>
<proteinExistence type="predicted"/>
<comment type="caution">
    <text evidence="4">The sequence shown here is derived from an EMBL/GenBank/DDBJ whole genome shotgun (WGS) entry which is preliminary data.</text>
</comment>
<evidence type="ECO:0000256" key="2">
    <source>
        <dbReference type="SAM" id="Phobius"/>
    </source>
</evidence>
<dbReference type="AlphaFoldDB" id="A0A9P7SZE2"/>
<feature type="transmembrane region" description="Helical" evidence="2">
    <location>
        <begin position="306"/>
        <end position="326"/>
    </location>
</feature>
<dbReference type="GO" id="GO:0016020">
    <property type="term" value="C:membrane"/>
    <property type="evidence" value="ECO:0007669"/>
    <property type="project" value="TreeGrafter"/>
</dbReference>
<evidence type="ECO:0000256" key="1">
    <source>
        <dbReference type="SAM" id="MobiDB-lite"/>
    </source>
</evidence>
<feature type="transmembrane region" description="Helical" evidence="2">
    <location>
        <begin position="173"/>
        <end position="191"/>
    </location>
</feature>
<organism evidence="4 5">
    <name type="scientific">Claviceps pusilla</name>
    <dbReference type="NCBI Taxonomy" id="123648"/>
    <lineage>
        <taxon>Eukaryota</taxon>
        <taxon>Fungi</taxon>
        <taxon>Dikarya</taxon>
        <taxon>Ascomycota</taxon>
        <taxon>Pezizomycotina</taxon>
        <taxon>Sordariomycetes</taxon>
        <taxon>Hypocreomycetidae</taxon>
        <taxon>Hypocreales</taxon>
        <taxon>Clavicipitaceae</taxon>
        <taxon>Claviceps</taxon>
    </lineage>
</organism>
<feature type="region of interest" description="Disordered" evidence="1">
    <location>
        <begin position="557"/>
        <end position="582"/>
    </location>
</feature>
<dbReference type="PANTHER" id="PTHR31145:SF8">
    <property type="entry name" value="INTEGRAL MEMBRANE PROTEIN (AFU_ORTHOLOGUE AFUA_2G17475)"/>
    <property type="match status" value="1"/>
</dbReference>
<gene>
    <name evidence="4" type="ORF">E4U43_001161</name>
</gene>
<feature type="transmembrane region" description="Helical" evidence="2">
    <location>
        <begin position="224"/>
        <end position="244"/>
    </location>
</feature>
<keyword evidence="2" id="KW-1133">Transmembrane helix</keyword>
<feature type="region of interest" description="Disordered" evidence="1">
    <location>
        <begin position="606"/>
        <end position="625"/>
    </location>
</feature>
<dbReference type="OrthoDB" id="269822at2759"/>
<feature type="chain" id="PRO_5040202153" description="TRP C-terminal domain-containing protein" evidence="3">
    <location>
        <begin position="24"/>
        <end position="625"/>
    </location>
</feature>
<reference evidence="4" key="1">
    <citation type="journal article" date="2020" name="bioRxiv">
        <title>Whole genome comparisons of ergot fungi reveals the divergence and evolution of species within the genus Claviceps are the result of varying mechanisms driving genome evolution and host range expansion.</title>
        <authorList>
            <person name="Wyka S.A."/>
            <person name="Mondo S.J."/>
            <person name="Liu M."/>
            <person name="Dettman J."/>
            <person name="Nalam V."/>
            <person name="Broders K.D."/>
        </authorList>
    </citation>
    <scope>NUCLEOTIDE SEQUENCE</scope>
    <source>
        <strain evidence="4">CCC 602</strain>
    </source>
</reference>
<feature type="transmembrane region" description="Helical" evidence="2">
    <location>
        <begin position="521"/>
        <end position="544"/>
    </location>
</feature>
<dbReference type="GO" id="GO:0055085">
    <property type="term" value="P:transmembrane transport"/>
    <property type="evidence" value="ECO:0007669"/>
    <property type="project" value="TreeGrafter"/>
</dbReference>
<dbReference type="PANTHER" id="PTHR31145">
    <property type="entry name" value="INTEGRAL MEMBRANE PROTEIN (AFU_ORTHOLOGUE AFUA_7G01610)"/>
    <property type="match status" value="1"/>
</dbReference>
<protein>
    <recommendedName>
        <fullName evidence="6">TRP C-terminal domain-containing protein</fullName>
    </recommendedName>
</protein>
<evidence type="ECO:0000313" key="4">
    <source>
        <dbReference type="EMBL" id="KAG6002146.1"/>
    </source>
</evidence>
<keyword evidence="3" id="KW-0732">Signal</keyword>
<evidence type="ECO:0000313" key="5">
    <source>
        <dbReference type="Proteomes" id="UP000748025"/>
    </source>
</evidence>
<evidence type="ECO:0000256" key="3">
    <source>
        <dbReference type="SAM" id="SignalP"/>
    </source>
</evidence>
<feature type="transmembrane region" description="Helical" evidence="2">
    <location>
        <begin position="362"/>
        <end position="381"/>
    </location>
</feature>
<feature type="transmembrane region" description="Helical" evidence="2">
    <location>
        <begin position="439"/>
        <end position="458"/>
    </location>
</feature>
<dbReference type="Proteomes" id="UP000748025">
    <property type="component" value="Unassembled WGS sequence"/>
</dbReference>
<dbReference type="InterPro" id="IPR040241">
    <property type="entry name" value="TRP_Flc/Pkd2-like"/>
</dbReference>
<evidence type="ECO:0008006" key="6">
    <source>
        <dbReference type="Google" id="ProtNLM"/>
    </source>
</evidence>
<keyword evidence="2" id="KW-0472">Membrane</keyword>
<name>A0A9P7SZE2_9HYPO</name>
<keyword evidence="5" id="KW-1185">Reference proteome</keyword>
<feature type="signal peptide" evidence="3">
    <location>
        <begin position="1"/>
        <end position="23"/>
    </location>
</feature>
<keyword evidence="2" id="KW-0812">Transmembrane</keyword>
<feature type="transmembrane region" description="Helical" evidence="2">
    <location>
        <begin position="387"/>
        <end position="409"/>
    </location>
</feature>
<dbReference type="EMBL" id="SRPW01001364">
    <property type="protein sequence ID" value="KAG6002146.1"/>
    <property type="molecule type" value="Genomic_DNA"/>
</dbReference>
<feature type="compositionally biased region" description="Polar residues" evidence="1">
    <location>
        <begin position="566"/>
        <end position="582"/>
    </location>
</feature>